<name>A0AAD8IVD8_9APIA</name>
<organism evidence="3 4">
    <name type="scientific">Heracleum sosnowskyi</name>
    <dbReference type="NCBI Taxonomy" id="360622"/>
    <lineage>
        <taxon>Eukaryota</taxon>
        <taxon>Viridiplantae</taxon>
        <taxon>Streptophyta</taxon>
        <taxon>Embryophyta</taxon>
        <taxon>Tracheophyta</taxon>
        <taxon>Spermatophyta</taxon>
        <taxon>Magnoliopsida</taxon>
        <taxon>eudicotyledons</taxon>
        <taxon>Gunneridae</taxon>
        <taxon>Pentapetalae</taxon>
        <taxon>asterids</taxon>
        <taxon>campanulids</taxon>
        <taxon>Apiales</taxon>
        <taxon>Apiaceae</taxon>
        <taxon>Apioideae</taxon>
        <taxon>apioid superclade</taxon>
        <taxon>Tordylieae</taxon>
        <taxon>Tordyliinae</taxon>
        <taxon>Heracleum</taxon>
    </lineage>
</organism>
<dbReference type="AlphaFoldDB" id="A0AAD8IVD8"/>
<evidence type="ECO:0000313" key="4">
    <source>
        <dbReference type="Proteomes" id="UP001237642"/>
    </source>
</evidence>
<sequence length="200" mass="22184">MTNNTYKSPLAILLLVTATLLAVVGHYAATAQEVQTCFYNCRLRLISCASGCRIGAAPFPVNIRYCLGQCSFQNFQCIQICSNPSRPPPRRPRRPILPPIFHRPPRRPRRPRRPILPPIFHRPPRTPEIPPITPILPKAPEAVLPSPQKLSSSLIYRQPPLPSSSTLDPLPSSSKSSSISAIMFPLPQPLAQVDNFEKGN</sequence>
<dbReference type="EMBL" id="JAUIZM010000003">
    <property type="protein sequence ID" value="KAK1391904.1"/>
    <property type="molecule type" value="Genomic_DNA"/>
</dbReference>
<feature type="chain" id="PRO_5042168876" evidence="2">
    <location>
        <begin position="26"/>
        <end position="200"/>
    </location>
</feature>
<feature type="signal peptide" evidence="2">
    <location>
        <begin position="1"/>
        <end position="25"/>
    </location>
</feature>
<reference evidence="3" key="1">
    <citation type="submission" date="2023-02" db="EMBL/GenBank/DDBJ databases">
        <title>Genome of toxic invasive species Heracleum sosnowskyi carries increased number of genes despite the absence of recent whole-genome duplications.</title>
        <authorList>
            <person name="Schelkunov M."/>
            <person name="Shtratnikova V."/>
            <person name="Makarenko M."/>
            <person name="Klepikova A."/>
            <person name="Omelchenko D."/>
            <person name="Novikova G."/>
            <person name="Obukhova E."/>
            <person name="Bogdanov V."/>
            <person name="Penin A."/>
            <person name="Logacheva M."/>
        </authorList>
    </citation>
    <scope>NUCLEOTIDE SEQUENCE</scope>
    <source>
        <strain evidence="3">Hsosn_3</strain>
        <tissue evidence="3">Leaf</tissue>
    </source>
</reference>
<keyword evidence="4" id="KW-1185">Reference proteome</keyword>
<gene>
    <name evidence="3" type="ORF">POM88_010960</name>
</gene>
<evidence type="ECO:0000313" key="3">
    <source>
        <dbReference type="EMBL" id="KAK1391904.1"/>
    </source>
</evidence>
<evidence type="ECO:0000256" key="1">
    <source>
        <dbReference type="SAM" id="MobiDB-lite"/>
    </source>
</evidence>
<proteinExistence type="predicted"/>
<accession>A0AAD8IVD8</accession>
<feature type="compositionally biased region" description="Low complexity" evidence="1">
    <location>
        <begin position="163"/>
        <end position="178"/>
    </location>
</feature>
<dbReference type="Proteomes" id="UP001237642">
    <property type="component" value="Unassembled WGS sequence"/>
</dbReference>
<evidence type="ECO:0000256" key="2">
    <source>
        <dbReference type="SAM" id="SignalP"/>
    </source>
</evidence>
<feature type="region of interest" description="Disordered" evidence="1">
    <location>
        <begin position="154"/>
        <end position="178"/>
    </location>
</feature>
<feature type="compositionally biased region" description="Basic residues" evidence="1">
    <location>
        <begin position="103"/>
        <end position="113"/>
    </location>
</feature>
<comment type="caution">
    <text evidence="3">The sequence shown here is derived from an EMBL/GenBank/DDBJ whole genome shotgun (WGS) entry which is preliminary data.</text>
</comment>
<reference evidence="3" key="2">
    <citation type="submission" date="2023-05" db="EMBL/GenBank/DDBJ databases">
        <authorList>
            <person name="Schelkunov M.I."/>
        </authorList>
    </citation>
    <scope>NUCLEOTIDE SEQUENCE</scope>
    <source>
        <strain evidence="3">Hsosn_3</strain>
        <tissue evidence="3">Leaf</tissue>
    </source>
</reference>
<protein>
    <submittedName>
        <fullName evidence="3">Uncharacterized protein</fullName>
    </submittedName>
</protein>
<feature type="region of interest" description="Disordered" evidence="1">
    <location>
        <begin position="85"/>
        <end position="134"/>
    </location>
</feature>
<feature type="compositionally biased region" description="Pro residues" evidence="1">
    <location>
        <begin position="114"/>
        <end position="134"/>
    </location>
</feature>
<keyword evidence="2" id="KW-0732">Signal</keyword>